<proteinExistence type="predicted"/>
<name>A0A0R2PT93_9GAMM</name>
<reference evidence="2" key="1">
    <citation type="submission" date="2015-10" db="EMBL/GenBank/DDBJ databases">
        <title>Metagenome-Assembled Genomes uncover a global brackish microbiome.</title>
        <authorList>
            <person name="Hugerth L.W."/>
            <person name="Larsson J."/>
            <person name="Alneberg J."/>
            <person name="Lindh M.V."/>
            <person name="Legrand C."/>
            <person name="Pinhassi J."/>
            <person name="Andersson A."/>
        </authorList>
    </citation>
    <scope>NUCLEOTIDE SEQUENCE [LARGE SCALE GENOMIC DNA]</scope>
</reference>
<evidence type="ECO:0000313" key="1">
    <source>
        <dbReference type="EMBL" id="KRO41036.1"/>
    </source>
</evidence>
<evidence type="ECO:0000313" key="2">
    <source>
        <dbReference type="Proteomes" id="UP000050874"/>
    </source>
</evidence>
<gene>
    <name evidence="1" type="ORF">ABR63_02940</name>
</gene>
<comment type="caution">
    <text evidence="1">The sequence shown here is derived from an EMBL/GenBank/DDBJ whole genome shotgun (WGS) entry which is preliminary data.</text>
</comment>
<dbReference type="AlphaFoldDB" id="A0A0R2PT93"/>
<protein>
    <submittedName>
        <fullName evidence="1">Uncharacterized protein</fullName>
    </submittedName>
</protein>
<organism evidence="1 2">
    <name type="scientific">SAR86 cluster bacterium BACL1 MAG-120920-bin57</name>
    <dbReference type="NCBI Taxonomy" id="1655571"/>
    <lineage>
        <taxon>Bacteria</taxon>
        <taxon>Pseudomonadati</taxon>
        <taxon>Pseudomonadota</taxon>
        <taxon>Gammaproteobacteria</taxon>
        <taxon>SAR86 cluster</taxon>
    </lineage>
</organism>
<accession>A0A0R2PT93</accession>
<dbReference type="EMBL" id="LIAV01000033">
    <property type="protein sequence ID" value="KRO41036.1"/>
    <property type="molecule type" value="Genomic_DNA"/>
</dbReference>
<sequence>MMQKIVWRACVSLGILAAALLAGGGLSVKDFSVELGNSSLHLLHSNPSDLQVLNPFLERKFTRKNRLKKYIISS</sequence>
<dbReference type="Proteomes" id="UP000050874">
    <property type="component" value="Unassembled WGS sequence"/>
</dbReference>